<feature type="domain" description="GST N-terminal" evidence="1">
    <location>
        <begin position="7"/>
        <end position="98"/>
    </location>
</feature>
<dbReference type="EMBL" id="ML213609">
    <property type="protein sequence ID" value="TFK37165.1"/>
    <property type="molecule type" value="Genomic_DNA"/>
</dbReference>
<dbReference type="SUPFAM" id="SSF52833">
    <property type="entry name" value="Thioredoxin-like"/>
    <property type="match status" value="1"/>
</dbReference>
<dbReference type="Pfam" id="PF13409">
    <property type="entry name" value="GST_N_2"/>
    <property type="match status" value="1"/>
</dbReference>
<dbReference type="AlphaFoldDB" id="A0A5C3LWQ5"/>
<proteinExistence type="predicted"/>
<evidence type="ECO:0000313" key="3">
    <source>
        <dbReference type="Proteomes" id="UP000308652"/>
    </source>
</evidence>
<gene>
    <name evidence="2" type="ORF">BDQ12DRAFT_753114</name>
</gene>
<dbReference type="Proteomes" id="UP000308652">
    <property type="component" value="Unassembled WGS sequence"/>
</dbReference>
<sequence length="247" mass="27915">MITFYDFPSTKPGQAWNPNTWKTRYSLNYKQIPYKTEWVEYPDVAGLCKKIGIPPTSKNADGSDLYTLPAIYDSSTGTGIADSLLIAEYLEKTYPDTPKLFPHGTAVLQSSFNDAFMSKLEALWQFVLPVTATRLNPSSEEYFTRTRTAVFGKPLKDVFPKGEEHVAEWKKLKDGFVAIDGWYQKSGGSTFIMGETPVFADFIIGGFVFFAKAIFGEDSEEWKDMVLWNGGRWDKIVISLEKYAQVV</sequence>
<keyword evidence="3" id="KW-1185">Reference proteome</keyword>
<reference evidence="2 3" key="1">
    <citation type="journal article" date="2019" name="Nat. Ecol. Evol.">
        <title>Megaphylogeny resolves global patterns of mushroom evolution.</title>
        <authorList>
            <person name="Varga T."/>
            <person name="Krizsan K."/>
            <person name="Foldi C."/>
            <person name="Dima B."/>
            <person name="Sanchez-Garcia M."/>
            <person name="Sanchez-Ramirez S."/>
            <person name="Szollosi G.J."/>
            <person name="Szarkandi J.G."/>
            <person name="Papp V."/>
            <person name="Albert L."/>
            <person name="Andreopoulos W."/>
            <person name="Angelini C."/>
            <person name="Antonin V."/>
            <person name="Barry K.W."/>
            <person name="Bougher N.L."/>
            <person name="Buchanan P."/>
            <person name="Buyck B."/>
            <person name="Bense V."/>
            <person name="Catcheside P."/>
            <person name="Chovatia M."/>
            <person name="Cooper J."/>
            <person name="Damon W."/>
            <person name="Desjardin D."/>
            <person name="Finy P."/>
            <person name="Geml J."/>
            <person name="Haridas S."/>
            <person name="Hughes K."/>
            <person name="Justo A."/>
            <person name="Karasinski D."/>
            <person name="Kautmanova I."/>
            <person name="Kiss B."/>
            <person name="Kocsube S."/>
            <person name="Kotiranta H."/>
            <person name="LaButti K.M."/>
            <person name="Lechner B.E."/>
            <person name="Liimatainen K."/>
            <person name="Lipzen A."/>
            <person name="Lukacs Z."/>
            <person name="Mihaltcheva S."/>
            <person name="Morgado L.N."/>
            <person name="Niskanen T."/>
            <person name="Noordeloos M.E."/>
            <person name="Ohm R.A."/>
            <person name="Ortiz-Santana B."/>
            <person name="Ovrebo C."/>
            <person name="Racz N."/>
            <person name="Riley R."/>
            <person name="Savchenko A."/>
            <person name="Shiryaev A."/>
            <person name="Soop K."/>
            <person name="Spirin V."/>
            <person name="Szebenyi C."/>
            <person name="Tomsovsky M."/>
            <person name="Tulloss R.E."/>
            <person name="Uehling J."/>
            <person name="Grigoriev I.V."/>
            <person name="Vagvolgyi C."/>
            <person name="Papp T."/>
            <person name="Martin F.M."/>
            <person name="Miettinen O."/>
            <person name="Hibbett D.S."/>
            <person name="Nagy L.G."/>
        </authorList>
    </citation>
    <scope>NUCLEOTIDE SEQUENCE [LARGE SCALE GENOMIC DNA]</scope>
    <source>
        <strain evidence="2 3">CBS 166.37</strain>
    </source>
</reference>
<dbReference type="PROSITE" id="PS50404">
    <property type="entry name" value="GST_NTER"/>
    <property type="match status" value="1"/>
</dbReference>
<name>A0A5C3LWQ5_9AGAR</name>
<evidence type="ECO:0000259" key="1">
    <source>
        <dbReference type="PROSITE" id="PS50404"/>
    </source>
</evidence>
<dbReference type="InterPro" id="IPR036249">
    <property type="entry name" value="Thioredoxin-like_sf"/>
</dbReference>
<dbReference type="InterPro" id="IPR004045">
    <property type="entry name" value="Glutathione_S-Trfase_N"/>
</dbReference>
<dbReference type="Gene3D" id="1.20.1050.10">
    <property type="match status" value="1"/>
</dbReference>
<dbReference type="OrthoDB" id="4951845at2759"/>
<dbReference type="InterPro" id="IPR054416">
    <property type="entry name" value="GST_UstS-like_C"/>
</dbReference>
<organism evidence="2 3">
    <name type="scientific">Crucibulum laeve</name>
    <dbReference type="NCBI Taxonomy" id="68775"/>
    <lineage>
        <taxon>Eukaryota</taxon>
        <taxon>Fungi</taxon>
        <taxon>Dikarya</taxon>
        <taxon>Basidiomycota</taxon>
        <taxon>Agaricomycotina</taxon>
        <taxon>Agaricomycetes</taxon>
        <taxon>Agaricomycetidae</taxon>
        <taxon>Agaricales</taxon>
        <taxon>Agaricineae</taxon>
        <taxon>Nidulariaceae</taxon>
        <taxon>Crucibulum</taxon>
    </lineage>
</organism>
<accession>A0A5C3LWQ5</accession>
<evidence type="ECO:0000313" key="2">
    <source>
        <dbReference type="EMBL" id="TFK37165.1"/>
    </source>
</evidence>
<dbReference type="CDD" id="cd03038">
    <property type="entry name" value="GST_N_etherase_LigE"/>
    <property type="match status" value="1"/>
</dbReference>
<dbReference type="Gene3D" id="3.40.30.10">
    <property type="entry name" value="Glutaredoxin"/>
    <property type="match status" value="1"/>
</dbReference>
<dbReference type="Pfam" id="PF22041">
    <property type="entry name" value="GST_C_7"/>
    <property type="match status" value="1"/>
</dbReference>
<protein>
    <recommendedName>
        <fullName evidence="1">GST N-terminal domain-containing protein</fullName>
    </recommendedName>
</protein>